<comment type="function">
    <text evidence="2">Plays an important role in DNA replication, recombination and repair. Binds to ssDNA and to an array of partner proteins to recruit them to their sites of action during DNA metabolism.</text>
</comment>
<accession>A0A7G9WKI6</accession>
<dbReference type="HAMAP" id="MF_00984">
    <property type="entry name" value="SSB"/>
    <property type="match status" value="1"/>
</dbReference>
<dbReference type="GO" id="GO:0003697">
    <property type="term" value="F:single-stranded DNA binding"/>
    <property type="evidence" value="ECO:0007669"/>
    <property type="project" value="UniProtKB-UniRule"/>
</dbReference>
<evidence type="ECO:0000256" key="2">
    <source>
        <dbReference type="HAMAP-Rule" id="MF_00984"/>
    </source>
</evidence>
<dbReference type="GO" id="GO:0009295">
    <property type="term" value="C:nucleoid"/>
    <property type="evidence" value="ECO:0007669"/>
    <property type="project" value="TreeGrafter"/>
</dbReference>
<keyword evidence="2" id="KW-0234">DNA repair</keyword>
<protein>
    <recommendedName>
        <fullName evidence="2 3">Single-stranded DNA-binding protein</fullName>
        <shortName evidence="2">SSB</shortName>
    </recommendedName>
</protein>
<dbReference type="InterPro" id="IPR012340">
    <property type="entry name" value="NA-bd_OB-fold"/>
</dbReference>
<gene>
    <name evidence="5" type="ORF">H6X83_06250</name>
</gene>
<feature type="compositionally biased region" description="Low complexity" evidence="4">
    <location>
        <begin position="125"/>
        <end position="153"/>
    </location>
</feature>
<dbReference type="NCBIfam" id="TIGR00621">
    <property type="entry name" value="ssb"/>
    <property type="match status" value="1"/>
</dbReference>
<dbReference type="PANTHER" id="PTHR10302:SF27">
    <property type="entry name" value="SINGLE-STRANDED DNA-BINDING PROTEIN"/>
    <property type="match status" value="1"/>
</dbReference>
<keyword evidence="6" id="KW-1185">Reference proteome</keyword>
<dbReference type="EMBL" id="CP060696">
    <property type="protein sequence ID" value="QNO19198.1"/>
    <property type="molecule type" value="Genomic_DNA"/>
</dbReference>
<organism evidence="5 6">
    <name type="scientific">Caproicibacterium amylolyticum</name>
    <dbReference type="NCBI Taxonomy" id="2766537"/>
    <lineage>
        <taxon>Bacteria</taxon>
        <taxon>Bacillati</taxon>
        <taxon>Bacillota</taxon>
        <taxon>Clostridia</taxon>
        <taxon>Eubacteriales</taxon>
        <taxon>Oscillospiraceae</taxon>
        <taxon>Caproicibacterium</taxon>
    </lineage>
</organism>
<sequence length="171" mass="18264">MLNVVVLMGRLVADPELRHTPNDVAVTTIRIAVDRAYSKSGADKQTDFIDVTAWRQTAEFVSRYFTKGSMIAVQGSLHVDNYTDRDGNKRTRYDVQADNVSFCGSKRESGTGGYEGGNSYGGGSSSYSNSGANTYQQPSAPATAPAPAAPAYSSGDTGDFQALPDDDDLPF</sequence>
<keyword evidence="2" id="KW-0235">DNA replication</keyword>
<dbReference type="KEGG" id="caml:H6X83_06250"/>
<evidence type="ECO:0000256" key="3">
    <source>
        <dbReference type="PIRNR" id="PIRNR002070"/>
    </source>
</evidence>
<keyword evidence="2" id="KW-0227">DNA damage</keyword>
<comment type="subunit">
    <text evidence="2">Homotetramer.</text>
</comment>
<dbReference type="GO" id="GO:0006310">
    <property type="term" value="P:DNA recombination"/>
    <property type="evidence" value="ECO:0007669"/>
    <property type="project" value="UniProtKB-UniRule"/>
</dbReference>
<dbReference type="Pfam" id="PF00436">
    <property type="entry name" value="SSB"/>
    <property type="match status" value="1"/>
</dbReference>
<dbReference type="PROSITE" id="PS50935">
    <property type="entry name" value="SSB"/>
    <property type="match status" value="1"/>
</dbReference>
<name>A0A7G9WKI6_9FIRM</name>
<dbReference type="AlphaFoldDB" id="A0A7G9WKI6"/>
<dbReference type="PANTHER" id="PTHR10302">
    <property type="entry name" value="SINGLE-STRANDED DNA-BINDING PROTEIN"/>
    <property type="match status" value="1"/>
</dbReference>
<evidence type="ECO:0000256" key="4">
    <source>
        <dbReference type="SAM" id="MobiDB-lite"/>
    </source>
</evidence>
<dbReference type="Proteomes" id="UP000516046">
    <property type="component" value="Chromosome"/>
</dbReference>
<dbReference type="InterPro" id="IPR000424">
    <property type="entry name" value="Primosome_PriB/ssb"/>
</dbReference>
<evidence type="ECO:0000256" key="1">
    <source>
        <dbReference type="ARBA" id="ARBA00023125"/>
    </source>
</evidence>
<evidence type="ECO:0000313" key="5">
    <source>
        <dbReference type="EMBL" id="QNO19198.1"/>
    </source>
</evidence>
<evidence type="ECO:0000313" key="6">
    <source>
        <dbReference type="Proteomes" id="UP000516046"/>
    </source>
</evidence>
<feature type="compositionally biased region" description="Gly residues" evidence="4">
    <location>
        <begin position="110"/>
        <end position="124"/>
    </location>
</feature>
<dbReference type="CDD" id="cd04496">
    <property type="entry name" value="SSB_OBF"/>
    <property type="match status" value="1"/>
</dbReference>
<comment type="caution">
    <text evidence="2">Lacks conserved residue(s) required for the propagation of feature annotation.</text>
</comment>
<dbReference type="InterPro" id="IPR011344">
    <property type="entry name" value="ssDNA-bd"/>
</dbReference>
<dbReference type="GO" id="GO:0006281">
    <property type="term" value="P:DNA repair"/>
    <property type="evidence" value="ECO:0007669"/>
    <property type="project" value="UniProtKB-UniRule"/>
</dbReference>
<proteinExistence type="inferred from homology"/>
<dbReference type="SUPFAM" id="SSF50249">
    <property type="entry name" value="Nucleic acid-binding proteins"/>
    <property type="match status" value="1"/>
</dbReference>
<dbReference type="Gene3D" id="2.40.50.140">
    <property type="entry name" value="Nucleic acid-binding proteins"/>
    <property type="match status" value="1"/>
</dbReference>
<dbReference type="GO" id="GO:0006260">
    <property type="term" value="P:DNA replication"/>
    <property type="evidence" value="ECO:0007669"/>
    <property type="project" value="UniProtKB-UniRule"/>
</dbReference>
<feature type="short sequence motif" description="Important for interaction with partner proteins" evidence="2">
    <location>
        <begin position="166"/>
        <end position="171"/>
    </location>
</feature>
<keyword evidence="2" id="KW-0233">DNA recombination</keyword>
<keyword evidence="1 2" id="KW-0238">DNA-binding</keyword>
<reference evidence="5 6" key="1">
    <citation type="submission" date="2020-08" db="EMBL/GenBank/DDBJ databases">
        <authorList>
            <person name="Ren C."/>
            <person name="Gu Y."/>
            <person name="Xu Y."/>
        </authorList>
    </citation>
    <scope>NUCLEOTIDE SEQUENCE [LARGE SCALE GENOMIC DNA]</scope>
    <source>
        <strain evidence="5 6">LBM18003</strain>
    </source>
</reference>
<feature type="region of interest" description="Disordered" evidence="4">
    <location>
        <begin position="102"/>
        <end position="171"/>
    </location>
</feature>
<dbReference type="PIRSF" id="PIRSF002070">
    <property type="entry name" value="SSB"/>
    <property type="match status" value="1"/>
</dbReference>
<dbReference type="RefSeq" id="WP_212508267.1">
    <property type="nucleotide sequence ID" value="NZ_CP060696.1"/>
</dbReference>